<evidence type="ECO:0000256" key="1">
    <source>
        <dbReference type="PROSITE-ProRule" id="PRU01076"/>
    </source>
</evidence>
<dbReference type="InterPro" id="IPR007159">
    <property type="entry name" value="SpoVT-AbrB_dom"/>
</dbReference>
<dbReference type="GO" id="GO:0097351">
    <property type="term" value="F:toxin sequestering activity"/>
    <property type="evidence" value="ECO:0007669"/>
    <property type="project" value="InterPro"/>
</dbReference>
<dbReference type="SUPFAM" id="SSF89447">
    <property type="entry name" value="AbrB/MazE/MraZ-like"/>
    <property type="match status" value="1"/>
</dbReference>
<dbReference type="PANTHER" id="PTHR40516:SF1">
    <property type="entry name" value="ANTITOXIN CHPS-RELATED"/>
    <property type="match status" value="1"/>
</dbReference>
<reference evidence="3" key="1">
    <citation type="journal article" date="2014" name="Int. J. Syst. Evol. Microbiol.">
        <title>Complete genome sequence of Corynebacterium casei LMG S-19264T (=DSM 44701T), isolated from a smear-ripened cheese.</title>
        <authorList>
            <consortium name="US DOE Joint Genome Institute (JGI-PGF)"/>
            <person name="Walter F."/>
            <person name="Albersmeier A."/>
            <person name="Kalinowski J."/>
            <person name="Ruckert C."/>
        </authorList>
    </citation>
    <scope>NUCLEOTIDE SEQUENCE</scope>
    <source>
        <strain evidence="3">JCM 17251</strain>
    </source>
</reference>
<dbReference type="Gene3D" id="2.10.260.10">
    <property type="match status" value="1"/>
</dbReference>
<keyword evidence="4" id="KW-1185">Reference proteome</keyword>
<dbReference type="InterPro" id="IPR037914">
    <property type="entry name" value="SpoVT-AbrB_sf"/>
</dbReference>
<keyword evidence="1" id="KW-0238">DNA-binding</keyword>
<reference evidence="3" key="2">
    <citation type="submission" date="2020-09" db="EMBL/GenBank/DDBJ databases">
        <authorList>
            <person name="Sun Q."/>
            <person name="Ohkuma M."/>
        </authorList>
    </citation>
    <scope>NUCLEOTIDE SEQUENCE</scope>
    <source>
        <strain evidence="3">JCM 17251</strain>
    </source>
</reference>
<evidence type="ECO:0000313" key="4">
    <source>
        <dbReference type="Proteomes" id="UP000624041"/>
    </source>
</evidence>
<dbReference type="InterPro" id="IPR039052">
    <property type="entry name" value="Antitox_PemI-like"/>
</dbReference>
<protein>
    <submittedName>
        <fullName evidence="3">Multidrug transporter MatE</fullName>
    </submittedName>
</protein>
<dbReference type="GO" id="GO:0003677">
    <property type="term" value="F:DNA binding"/>
    <property type="evidence" value="ECO:0007669"/>
    <property type="project" value="UniProtKB-UniRule"/>
</dbReference>
<proteinExistence type="predicted"/>
<comment type="caution">
    <text evidence="3">The sequence shown here is derived from an EMBL/GenBank/DDBJ whole genome shotgun (WGS) entry which is preliminary data.</text>
</comment>
<name>A0A917XVI7_9BACI</name>
<dbReference type="SMART" id="SM00966">
    <property type="entry name" value="SpoVT_AbrB"/>
    <property type="match status" value="1"/>
</dbReference>
<dbReference type="PROSITE" id="PS51740">
    <property type="entry name" value="SPOVT_ABRB"/>
    <property type="match status" value="1"/>
</dbReference>
<dbReference type="AlphaFoldDB" id="A0A917XVI7"/>
<dbReference type="PANTHER" id="PTHR40516">
    <property type="entry name" value="ANTITOXIN CHPS-RELATED"/>
    <property type="match status" value="1"/>
</dbReference>
<organism evidence="3 4">
    <name type="scientific">Oceanobacillus indicireducens</name>
    <dbReference type="NCBI Taxonomy" id="1004261"/>
    <lineage>
        <taxon>Bacteria</taxon>
        <taxon>Bacillati</taxon>
        <taxon>Bacillota</taxon>
        <taxon>Bacilli</taxon>
        <taxon>Bacillales</taxon>
        <taxon>Bacillaceae</taxon>
        <taxon>Oceanobacillus</taxon>
    </lineage>
</organism>
<gene>
    <name evidence="3" type="ORF">GCM10007971_14730</name>
</gene>
<sequence>MPATVQKWGNSLGIRIPKKVAEELGIVNGSQMEIIVKEGQIILKPAKIELTLEELMVQITRENQHEEIDFGKQEGNELL</sequence>
<accession>A0A917XVI7</accession>
<evidence type="ECO:0000313" key="3">
    <source>
        <dbReference type="EMBL" id="GGN55696.1"/>
    </source>
</evidence>
<dbReference type="EMBL" id="BMOS01000008">
    <property type="protein sequence ID" value="GGN55696.1"/>
    <property type="molecule type" value="Genomic_DNA"/>
</dbReference>
<dbReference type="NCBIfam" id="TIGR01439">
    <property type="entry name" value="lp_hng_hel_AbrB"/>
    <property type="match status" value="1"/>
</dbReference>
<dbReference type="Proteomes" id="UP000624041">
    <property type="component" value="Unassembled WGS sequence"/>
</dbReference>
<dbReference type="Pfam" id="PF04014">
    <property type="entry name" value="MazE_antitoxin"/>
    <property type="match status" value="1"/>
</dbReference>
<feature type="domain" description="SpoVT-AbrB" evidence="2">
    <location>
        <begin position="3"/>
        <end position="48"/>
    </location>
</feature>
<evidence type="ECO:0000259" key="2">
    <source>
        <dbReference type="PROSITE" id="PS51740"/>
    </source>
</evidence>